<name>A0A1S1NZC2_9GAMM</name>
<protein>
    <submittedName>
        <fullName evidence="8">Peptidase</fullName>
    </submittedName>
</protein>
<dbReference type="RefSeq" id="WP_070975899.1">
    <property type="nucleotide sequence ID" value="NZ_CP043420.1"/>
</dbReference>
<dbReference type="OrthoDB" id="9802364at2"/>
<dbReference type="Proteomes" id="UP000322553">
    <property type="component" value="Chromosome"/>
</dbReference>
<dbReference type="InterPro" id="IPR015927">
    <property type="entry name" value="Peptidase_S24_S26A/B/C"/>
</dbReference>
<keyword evidence="4 7" id="KW-0068">Autocatalytic cleavage</keyword>
<evidence type="ECO:0000313" key="8">
    <source>
        <dbReference type="EMBL" id="QEL10419.1"/>
    </source>
</evidence>
<sequence>MPYAEPRFLHRRPNIPLTDDAWEEIDASDLVDIPLLGTVAAGLPMEACQNDETVRIPSRMVRRNTYALRVRGESMIDCNIHDGDIIIIERFESAENGETAVVLINNQEVTLKRLYIDKSGVRLEPANREMAPIHLKNDDVQVLGLVMGVARRPAPDQAA</sequence>
<reference evidence="8 9" key="1">
    <citation type="submission" date="2019-08" db="EMBL/GenBank/DDBJ databases">
        <title>Complete genome sequence of Kushneria sp. YCWA18, a halophilic phosphate-solubilizing bacterium isolated from Daqiao saltern in China.</title>
        <authorList>
            <person name="Du G.-X."/>
            <person name="Qu L.-Y."/>
        </authorList>
    </citation>
    <scope>NUCLEOTIDE SEQUENCE [LARGE SCALE GENOMIC DNA]</scope>
    <source>
        <strain evidence="8 9">YCWA18</strain>
    </source>
</reference>
<dbReference type="GO" id="GO:0006281">
    <property type="term" value="P:DNA repair"/>
    <property type="evidence" value="ECO:0007669"/>
    <property type="project" value="UniProtKB-KW"/>
</dbReference>
<dbReference type="InterPro" id="IPR036286">
    <property type="entry name" value="LexA/Signal_pep-like_sf"/>
</dbReference>
<dbReference type="InterPro" id="IPR050077">
    <property type="entry name" value="LexA_repressor"/>
</dbReference>
<dbReference type="PANTHER" id="PTHR33516">
    <property type="entry name" value="LEXA REPRESSOR"/>
    <property type="match status" value="1"/>
</dbReference>
<dbReference type="InterPro" id="IPR039418">
    <property type="entry name" value="LexA-like"/>
</dbReference>
<dbReference type="AlphaFoldDB" id="A0A1S1NZC2"/>
<evidence type="ECO:0000256" key="4">
    <source>
        <dbReference type="ARBA" id="ARBA00022813"/>
    </source>
</evidence>
<evidence type="ECO:0000256" key="3">
    <source>
        <dbReference type="ARBA" id="ARBA00022801"/>
    </source>
</evidence>
<dbReference type="EMBL" id="CP043420">
    <property type="protein sequence ID" value="QEL10419.1"/>
    <property type="molecule type" value="Genomic_DNA"/>
</dbReference>
<evidence type="ECO:0000256" key="7">
    <source>
        <dbReference type="RuleBase" id="RU003991"/>
    </source>
</evidence>
<keyword evidence="5" id="KW-0234">DNA repair</keyword>
<dbReference type="GO" id="GO:0009432">
    <property type="term" value="P:SOS response"/>
    <property type="evidence" value="ECO:0007669"/>
    <property type="project" value="UniProtKB-KW"/>
</dbReference>
<evidence type="ECO:0000256" key="2">
    <source>
        <dbReference type="ARBA" id="ARBA00022763"/>
    </source>
</evidence>
<evidence type="ECO:0000256" key="1">
    <source>
        <dbReference type="ARBA" id="ARBA00007484"/>
    </source>
</evidence>
<keyword evidence="2" id="KW-0227">DNA damage</keyword>
<accession>A0A1S1NZC2</accession>
<keyword evidence="9" id="KW-1185">Reference proteome</keyword>
<keyword evidence="3 7" id="KW-0378">Hydrolase</keyword>
<dbReference type="Gene3D" id="2.10.109.10">
    <property type="entry name" value="Umud Fragment, subunit A"/>
    <property type="match status" value="1"/>
</dbReference>
<keyword evidence="6" id="KW-0742">SOS response</keyword>
<dbReference type="InterPro" id="IPR006197">
    <property type="entry name" value="Peptidase_S24_LexA"/>
</dbReference>
<comment type="similarity">
    <text evidence="1 7">Belongs to the peptidase S24 family.</text>
</comment>
<dbReference type="STRING" id="657387.BH688_00500"/>
<evidence type="ECO:0000313" key="9">
    <source>
        <dbReference type="Proteomes" id="UP000322553"/>
    </source>
</evidence>
<dbReference type="GO" id="GO:0016787">
    <property type="term" value="F:hydrolase activity"/>
    <property type="evidence" value="ECO:0007669"/>
    <property type="project" value="UniProtKB-KW"/>
</dbReference>
<dbReference type="GO" id="GO:0006355">
    <property type="term" value="P:regulation of DNA-templated transcription"/>
    <property type="evidence" value="ECO:0007669"/>
    <property type="project" value="InterPro"/>
</dbReference>
<gene>
    <name evidence="8" type="ORF">FY550_04240</name>
</gene>
<dbReference type="PANTHER" id="PTHR33516:SF2">
    <property type="entry name" value="LEXA REPRESSOR-RELATED"/>
    <property type="match status" value="1"/>
</dbReference>
<evidence type="ECO:0000256" key="5">
    <source>
        <dbReference type="ARBA" id="ARBA00023204"/>
    </source>
</evidence>
<dbReference type="SUPFAM" id="SSF51306">
    <property type="entry name" value="LexA/Signal peptidase"/>
    <property type="match status" value="1"/>
</dbReference>
<dbReference type="KEGG" id="kuy:FY550_04240"/>
<dbReference type="CDD" id="cd06529">
    <property type="entry name" value="S24_LexA-like"/>
    <property type="match status" value="1"/>
</dbReference>
<proteinExistence type="inferred from homology"/>
<organism evidence="8 9">
    <name type="scientific">Kushneria phosphatilytica</name>
    <dbReference type="NCBI Taxonomy" id="657387"/>
    <lineage>
        <taxon>Bacteria</taxon>
        <taxon>Pseudomonadati</taxon>
        <taxon>Pseudomonadota</taxon>
        <taxon>Gammaproteobacteria</taxon>
        <taxon>Oceanospirillales</taxon>
        <taxon>Halomonadaceae</taxon>
        <taxon>Kushneria</taxon>
    </lineage>
</organism>
<dbReference type="GO" id="GO:0003677">
    <property type="term" value="F:DNA binding"/>
    <property type="evidence" value="ECO:0007669"/>
    <property type="project" value="InterPro"/>
</dbReference>
<dbReference type="PRINTS" id="PR00726">
    <property type="entry name" value="LEXASERPTASE"/>
</dbReference>
<dbReference type="Pfam" id="PF00717">
    <property type="entry name" value="Peptidase_S24"/>
    <property type="match status" value="1"/>
</dbReference>
<evidence type="ECO:0000256" key="6">
    <source>
        <dbReference type="ARBA" id="ARBA00023236"/>
    </source>
</evidence>